<organism evidence="11 12">
    <name type="scientific">Microcaecilia unicolor</name>
    <dbReference type="NCBI Taxonomy" id="1415580"/>
    <lineage>
        <taxon>Eukaryota</taxon>
        <taxon>Metazoa</taxon>
        <taxon>Chordata</taxon>
        <taxon>Craniata</taxon>
        <taxon>Vertebrata</taxon>
        <taxon>Euteleostomi</taxon>
        <taxon>Amphibia</taxon>
        <taxon>Gymnophiona</taxon>
        <taxon>Siphonopidae</taxon>
        <taxon>Microcaecilia</taxon>
    </lineage>
</organism>
<evidence type="ECO:0000256" key="1">
    <source>
        <dbReference type="ARBA" id="ARBA00004150"/>
    </source>
</evidence>
<dbReference type="Proteomes" id="UP000515156">
    <property type="component" value="Chromosome 6"/>
</dbReference>
<dbReference type="InterPro" id="IPR058028">
    <property type="entry name" value="Tepsin_VHS/ENTH-like"/>
</dbReference>
<dbReference type="PANTHER" id="PTHR21514:SF0">
    <property type="entry name" value="AP-4 COMPLEX ACCESSORY SUBUNIT TEPSIN"/>
    <property type="match status" value="1"/>
</dbReference>
<gene>
    <name evidence="12" type="primary">TEPSIN</name>
</gene>
<dbReference type="InterPro" id="IPR035802">
    <property type="entry name" value="ENTH/VHS_tepsin"/>
</dbReference>
<dbReference type="Pfam" id="PF01417">
    <property type="entry name" value="ENTH"/>
    <property type="match status" value="1"/>
</dbReference>
<evidence type="ECO:0000313" key="11">
    <source>
        <dbReference type="Proteomes" id="UP000515156"/>
    </source>
</evidence>
<dbReference type="CDD" id="cd03572">
    <property type="entry name" value="ENTH_like_Tepsin"/>
    <property type="match status" value="1"/>
</dbReference>
<dbReference type="CTD" id="146705"/>
<dbReference type="InterPro" id="IPR039273">
    <property type="entry name" value="TEPSIN"/>
</dbReference>
<dbReference type="KEGG" id="muo:115473535"/>
<dbReference type="GO" id="GO:0030662">
    <property type="term" value="C:coated vesicle membrane"/>
    <property type="evidence" value="ECO:0007669"/>
    <property type="project" value="UniProtKB-ARBA"/>
</dbReference>
<feature type="region of interest" description="Disordered" evidence="9">
    <location>
        <begin position="517"/>
        <end position="538"/>
    </location>
</feature>
<evidence type="ECO:0000256" key="7">
    <source>
        <dbReference type="ARBA" id="ARBA00023329"/>
    </source>
</evidence>
<dbReference type="InParanoid" id="A0A6P7YHK8"/>
<evidence type="ECO:0000256" key="3">
    <source>
        <dbReference type="ARBA" id="ARBA00004541"/>
    </source>
</evidence>
<feature type="region of interest" description="Disordered" evidence="9">
    <location>
        <begin position="470"/>
        <end position="505"/>
    </location>
</feature>
<dbReference type="GeneID" id="115473535"/>
<evidence type="ECO:0000256" key="8">
    <source>
        <dbReference type="ARBA" id="ARBA00070138"/>
    </source>
</evidence>
<evidence type="ECO:0000313" key="12">
    <source>
        <dbReference type="RefSeq" id="XP_030064436.1"/>
    </source>
</evidence>
<accession>A0A6P7YHK8</accession>
<dbReference type="FunCoup" id="A0A6P7YHK8">
    <property type="interactions" value="1657"/>
</dbReference>
<evidence type="ECO:0000256" key="2">
    <source>
        <dbReference type="ARBA" id="ARBA00004514"/>
    </source>
</evidence>
<dbReference type="AlphaFoldDB" id="A0A6P7YHK8"/>
<dbReference type="PROSITE" id="PS50942">
    <property type="entry name" value="ENTH"/>
    <property type="match status" value="1"/>
</dbReference>
<dbReference type="OrthoDB" id="118154at2759"/>
<evidence type="ECO:0000259" key="10">
    <source>
        <dbReference type="PROSITE" id="PS50942"/>
    </source>
</evidence>
<keyword evidence="6" id="KW-0472">Membrane</keyword>
<proteinExistence type="predicted"/>
<sequence length="590" mass="63633">MAALMERLSFLQKLPVLMKGTSDDEVPCPGYLFQDIAKISQESEGSSQCLLEYLLNRLQNKSCHVKLKVLKILLYMCVHGSPQFMLELRRNVTFIQEAAVFSGPSDPLHGSSLYQKVRATAQDLASALFSDALLSQSLTPTSRALPQTGMGSEPTLSATLQGFGYTQEHFSYGSVSESLLSTIQKAAEAMSNAGPPNSLSSKPQEEVYLPVTIPSTGDSCQMPRRTPPLSTQSTRGSYRQPGLAGGGWEENDSGNSSQNSSQETCDLSRTSESCSKCGSDGQSGASREASDPTERVEAINLNDCLQEINLVKVITKGETVFLTREEVQEFVKGCALLNCEAILELLNHSLDDASTCVQMRALCAISSLMCADLLSHDQMFMVIKTSLQQLSQGNPGPVANKATKILRQFEALNRVKLTSESLQCESRSACVSEEDLLTNTYPTAASESVAQPLQSSPFLLSTPELVPSKNSHSELALASPSPWGEPGSEEPQHPATHASCAGPPLTMLAGTEVSRNRTTLTSSDTQTLTLHSGGAQDHSTSLFAGMNLVTLPAARKRHSEATDSELQDRECTDTLNAMQRQPSSFSFLNI</sequence>
<reference evidence="12" key="1">
    <citation type="submission" date="2025-08" db="UniProtKB">
        <authorList>
            <consortium name="RefSeq"/>
        </authorList>
    </citation>
    <scope>IDENTIFICATION</scope>
</reference>
<dbReference type="Gene3D" id="1.25.40.90">
    <property type="match status" value="1"/>
</dbReference>
<feature type="compositionally biased region" description="Low complexity" evidence="9">
    <location>
        <begin position="253"/>
        <end position="263"/>
    </location>
</feature>
<dbReference type="Pfam" id="PF25827">
    <property type="entry name" value="TVHS-like"/>
    <property type="match status" value="1"/>
</dbReference>
<evidence type="ECO:0000256" key="9">
    <source>
        <dbReference type="SAM" id="MobiDB-lite"/>
    </source>
</evidence>
<evidence type="ECO:0000256" key="5">
    <source>
        <dbReference type="ARBA" id="ARBA00023034"/>
    </source>
</evidence>
<keyword evidence="11" id="KW-1185">Reference proteome</keyword>
<dbReference type="FunFam" id="1.25.40.90:FF:000029">
    <property type="entry name" value="AP-4 complex accessory subunit Tepsin"/>
    <property type="match status" value="1"/>
</dbReference>
<dbReference type="RefSeq" id="XP_030064436.1">
    <property type="nucleotide sequence ID" value="XM_030208576.1"/>
</dbReference>
<keyword evidence="7" id="KW-0968">Cytoplasmic vesicle</keyword>
<feature type="compositionally biased region" description="Polar residues" evidence="9">
    <location>
        <begin position="264"/>
        <end position="285"/>
    </location>
</feature>
<feature type="domain" description="ENTH" evidence="10">
    <location>
        <begin position="5"/>
        <end position="138"/>
    </location>
</feature>
<feature type="compositionally biased region" description="Polar residues" evidence="9">
    <location>
        <begin position="228"/>
        <end position="237"/>
    </location>
</feature>
<dbReference type="GO" id="GO:0032588">
    <property type="term" value="C:trans-Golgi network membrane"/>
    <property type="evidence" value="ECO:0007669"/>
    <property type="project" value="TreeGrafter"/>
</dbReference>
<protein>
    <recommendedName>
        <fullName evidence="8">AP-4 complex accessory subunit Tepsin</fullName>
    </recommendedName>
</protein>
<dbReference type="InterPro" id="IPR008942">
    <property type="entry name" value="ENTH_VHS"/>
</dbReference>
<dbReference type="SUPFAM" id="SSF48464">
    <property type="entry name" value="ENTH/VHS domain"/>
    <property type="match status" value="1"/>
</dbReference>
<comment type="subcellular location">
    <subcellularLocation>
        <location evidence="2">Cytoplasm</location>
        <location evidence="2">Cytosol</location>
    </subcellularLocation>
    <subcellularLocation>
        <location evidence="3">Cytoplasmic vesicle</location>
    </subcellularLocation>
    <subcellularLocation>
        <location evidence="1">Golgi apparatus</location>
        <location evidence="1">trans-Golgi network membrane</location>
        <topology evidence="1">Peripheral membrane protein</topology>
    </subcellularLocation>
</comment>
<evidence type="ECO:0000256" key="4">
    <source>
        <dbReference type="ARBA" id="ARBA00022490"/>
    </source>
</evidence>
<evidence type="ECO:0000256" key="6">
    <source>
        <dbReference type="ARBA" id="ARBA00023136"/>
    </source>
</evidence>
<feature type="region of interest" description="Disordered" evidence="9">
    <location>
        <begin position="213"/>
        <end position="293"/>
    </location>
</feature>
<keyword evidence="4" id="KW-0963">Cytoplasm</keyword>
<name>A0A6P7YHK8_9AMPH</name>
<dbReference type="InterPro" id="IPR013809">
    <property type="entry name" value="ENTH"/>
</dbReference>
<keyword evidence="5" id="KW-0333">Golgi apparatus</keyword>
<feature type="compositionally biased region" description="Low complexity" evidence="9">
    <location>
        <begin position="518"/>
        <end position="532"/>
    </location>
</feature>
<dbReference type="PANTHER" id="PTHR21514">
    <property type="entry name" value="AP-4 COMPLEX ACCESSORY SUBUNIT TEPSIN"/>
    <property type="match status" value="1"/>
</dbReference>
<dbReference type="GO" id="GO:0005829">
    <property type="term" value="C:cytosol"/>
    <property type="evidence" value="ECO:0007669"/>
    <property type="project" value="UniProtKB-SubCell"/>
</dbReference>